<dbReference type="AlphaFoldDB" id="A0A9P3FHH6"/>
<comment type="caution">
    <text evidence="2">The sequence shown here is derived from an EMBL/GenBank/DDBJ whole genome shotgun (WGS) entry which is preliminary data.</text>
</comment>
<proteinExistence type="predicted"/>
<organism evidence="2 3">
    <name type="scientific">Cercospora kikuchii</name>
    <dbReference type="NCBI Taxonomy" id="84275"/>
    <lineage>
        <taxon>Eukaryota</taxon>
        <taxon>Fungi</taxon>
        <taxon>Dikarya</taxon>
        <taxon>Ascomycota</taxon>
        <taxon>Pezizomycotina</taxon>
        <taxon>Dothideomycetes</taxon>
        <taxon>Dothideomycetidae</taxon>
        <taxon>Mycosphaerellales</taxon>
        <taxon>Mycosphaerellaceae</taxon>
        <taxon>Cercospora</taxon>
    </lineage>
</organism>
<dbReference type="GeneID" id="68296408"/>
<reference evidence="2 3" key="1">
    <citation type="submission" date="2021-01" db="EMBL/GenBank/DDBJ databases">
        <title>Cercospora kikuchii MAFF 305040 whole genome shotgun sequence.</title>
        <authorList>
            <person name="Kashiwa T."/>
            <person name="Suzuki T."/>
        </authorList>
    </citation>
    <scope>NUCLEOTIDE SEQUENCE [LARGE SCALE GENOMIC DNA]</scope>
    <source>
        <strain evidence="2 3">MAFF 305040</strain>
    </source>
</reference>
<keyword evidence="3" id="KW-1185">Reference proteome</keyword>
<dbReference type="OrthoDB" id="10316510at2759"/>
<gene>
    <name evidence="2" type="ORF">CKM354_001083300</name>
</gene>
<evidence type="ECO:0000256" key="1">
    <source>
        <dbReference type="SAM" id="SignalP"/>
    </source>
</evidence>
<sequence>MKFSIIACFLAATAMAMPAANPYEVADNDIILLQRSLEARGLGSLIKPITNAVKKLKGGKKRPSDIVPDLKNHFKVSNNGMGTTYIERWGTVAKPNGE</sequence>
<feature type="chain" id="PRO_5040203570" description="RxLR effector protein" evidence="1">
    <location>
        <begin position="17"/>
        <end position="98"/>
    </location>
</feature>
<dbReference type="Proteomes" id="UP000825890">
    <property type="component" value="Unassembled WGS sequence"/>
</dbReference>
<evidence type="ECO:0000313" key="3">
    <source>
        <dbReference type="Proteomes" id="UP000825890"/>
    </source>
</evidence>
<feature type="signal peptide" evidence="1">
    <location>
        <begin position="1"/>
        <end position="16"/>
    </location>
</feature>
<name>A0A9P3FHH6_9PEZI</name>
<keyword evidence="1" id="KW-0732">Signal</keyword>
<accession>A0A9P3FHH6</accession>
<dbReference type="RefSeq" id="XP_044662235.1">
    <property type="nucleotide sequence ID" value="XM_044806300.1"/>
</dbReference>
<evidence type="ECO:0000313" key="2">
    <source>
        <dbReference type="EMBL" id="GIZ47748.1"/>
    </source>
</evidence>
<protein>
    <recommendedName>
        <fullName evidence="4">RxLR effector protein</fullName>
    </recommendedName>
</protein>
<evidence type="ECO:0008006" key="4">
    <source>
        <dbReference type="Google" id="ProtNLM"/>
    </source>
</evidence>
<dbReference type="EMBL" id="BOLY01000007">
    <property type="protein sequence ID" value="GIZ47748.1"/>
    <property type="molecule type" value="Genomic_DNA"/>
</dbReference>